<organism evidence="9 10">
    <name type="scientific">Shouchella lehensis G1</name>
    <dbReference type="NCBI Taxonomy" id="1246626"/>
    <lineage>
        <taxon>Bacteria</taxon>
        <taxon>Bacillati</taxon>
        <taxon>Bacillota</taxon>
        <taxon>Bacilli</taxon>
        <taxon>Bacillales</taxon>
        <taxon>Bacillaceae</taxon>
        <taxon>Shouchella</taxon>
    </lineage>
</organism>
<keyword evidence="5" id="KW-0805">Transcription regulation</keyword>
<reference evidence="9 10" key="1">
    <citation type="journal article" date="2014" name="Gene">
        <title>A comparative genomic analysis of the alkalitolerant soil bacterium Bacillus lehensis G1.</title>
        <authorList>
            <person name="Noor Y.M."/>
            <person name="Samsulrizal N.H."/>
            <person name="Jema'on N.A."/>
            <person name="Low K.O."/>
            <person name="Ramli A.N."/>
            <person name="Alias N.I."/>
            <person name="Damis S.I."/>
            <person name="Fuzi S.F."/>
            <person name="Isa M.N."/>
            <person name="Murad A.M."/>
            <person name="Raih M.F."/>
            <person name="Bakar F.D."/>
            <person name="Najimudin N."/>
            <person name="Mahadi N.M."/>
            <person name="Illias R.M."/>
        </authorList>
    </citation>
    <scope>NUCLEOTIDE SEQUENCE [LARGE SCALE GENOMIC DNA]</scope>
    <source>
        <strain evidence="9 10">G1</strain>
    </source>
</reference>
<keyword evidence="3" id="KW-0032">Aminotransferase</keyword>
<name>A0A060LXK5_9BACI</name>
<dbReference type="GO" id="GO:0008483">
    <property type="term" value="F:transaminase activity"/>
    <property type="evidence" value="ECO:0007669"/>
    <property type="project" value="UniProtKB-KW"/>
</dbReference>
<keyword evidence="10" id="KW-1185">Reference proteome</keyword>
<dbReference type="EMBL" id="CP003923">
    <property type="protein sequence ID" value="AIC94500.1"/>
    <property type="molecule type" value="Genomic_DNA"/>
</dbReference>
<dbReference type="GO" id="GO:0003700">
    <property type="term" value="F:DNA-binding transcription factor activity"/>
    <property type="evidence" value="ECO:0007669"/>
    <property type="project" value="InterPro"/>
</dbReference>
<dbReference type="SMART" id="SM00345">
    <property type="entry name" value="HTH_GNTR"/>
    <property type="match status" value="1"/>
</dbReference>
<dbReference type="InterPro" id="IPR036388">
    <property type="entry name" value="WH-like_DNA-bd_sf"/>
</dbReference>
<evidence type="ECO:0000313" key="9">
    <source>
        <dbReference type="EMBL" id="AIC94500.1"/>
    </source>
</evidence>
<evidence type="ECO:0000259" key="8">
    <source>
        <dbReference type="PROSITE" id="PS50949"/>
    </source>
</evidence>
<feature type="domain" description="HTH gntR-type" evidence="8">
    <location>
        <begin position="12"/>
        <end position="80"/>
    </location>
</feature>
<dbReference type="Proteomes" id="UP000027142">
    <property type="component" value="Chromosome"/>
</dbReference>
<dbReference type="PROSITE" id="PS50949">
    <property type="entry name" value="HTH_GNTR"/>
    <property type="match status" value="1"/>
</dbReference>
<keyword evidence="4" id="KW-0663">Pyridoxal phosphate</keyword>
<dbReference type="eggNOG" id="COG1167">
    <property type="taxonomic scope" value="Bacteria"/>
</dbReference>
<dbReference type="STRING" id="1246626.BleG1_1922"/>
<dbReference type="InterPro" id="IPR015424">
    <property type="entry name" value="PyrdxlP-dep_Trfase"/>
</dbReference>
<comment type="cofactor">
    <cofactor evidence="1">
        <name>pyridoxal 5'-phosphate</name>
        <dbReference type="ChEBI" id="CHEBI:597326"/>
    </cofactor>
</comment>
<evidence type="ECO:0000256" key="2">
    <source>
        <dbReference type="ARBA" id="ARBA00005384"/>
    </source>
</evidence>
<dbReference type="KEGG" id="ble:BleG1_1922"/>
<evidence type="ECO:0000256" key="1">
    <source>
        <dbReference type="ARBA" id="ARBA00001933"/>
    </source>
</evidence>
<evidence type="ECO:0000256" key="5">
    <source>
        <dbReference type="ARBA" id="ARBA00023015"/>
    </source>
</evidence>
<keyword evidence="7" id="KW-0804">Transcription</keyword>
<protein>
    <submittedName>
        <fullName evidence="9">Transcriptional regulator (GntR family) protein</fullName>
    </submittedName>
</protein>
<keyword evidence="3" id="KW-0808">Transferase</keyword>
<dbReference type="AlphaFoldDB" id="A0A060LXK5"/>
<dbReference type="PANTHER" id="PTHR46577">
    <property type="entry name" value="HTH-TYPE TRANSCRIPTIONAL REGULATORY PROTEIN GABR"/>
    <property type="match status" value="1"/>
</dbReference>
<sequence>MLWFALARNEEQTLAVQIEEELRKRILASQLRENEKLPSSRELAHSLGVSRNTVNEAYEQLLMEGYIYRIPRSGTYVSKGLAFKKERRQIPQFEKQIHQSEGTMIDFKASQPALDYFPRQAWANTYKQVCLTADETVFGYQSALGHVQLREAIANYLGRLRGVEALPDQIVITTGATQALSFLTKLLHPVGEKVCVEDPVTEEMRSIFTEAGAQIEPIQTDEYGIKPVQLPKNHKPRFVFTIPSHQFPLGAILPVKRRIELVEYARKMKTYIIEDDYDSEFIYEGTPVQAMQSLDTEHVIYLGTFSKILSPSLRIGYMVLPFHLVESARRQKWFTDRHTSSLEQVALATFIQEGLFEKHIRRMKKLYAKRRKVLVEAINATFPQCDILGQAAGMHLVVRFNDRKRIQADELVKHQVNAIIVDDFSIKKGHHLNELVLGYGHLHEEDIQEGIKRLKKALTSCNTE</sequence>
<keyword evidence="6" id="KW-0238">DNA-binding</keyword>
<dbReference type="HOGENOM" id="CLU_017584_0_1_9"/>
<dbReference type="PATRIC" id="fig|1246626.3.peg.1921"/>
<evidence type="ECO:0000256" key="4">
    <source>
        <dbReference type="ARBA" id="ARBA00022898"/>
    </source>
</evidence>
<dbReference type="InterPro" id="IPR000524">
    <property type="entry name" value="Tscrpt_reg_HTH_GntR"/>
</dbReference>
<proteinExistence type="inferred from homology"/>
<dbReference type="InterPro" id="IPR015421">
    <property type="entry name" value="PyrdxlP-dep_Trfase_major"/>
</dbReference>
<dbReference type="SUPFAM" id="SSF53383">
    <property type="entry name" value="PLP-dependent transferases"/>
    <property type="match status" value="1"/>
</dbReference>
<dbReference type="GO" id="GO:0030170">
    <property type="term" value="F:pyridoxal phosphate binding"/>
    <property type="evidence" value="ECO:0007669"/>
    <property type="project" value="InterPro"/>
</dbReference>
<dbReference type="RefSeq" id="WP_038479971.1">
    <property type="nucleotide sequence ID" value="NZ_CP003923.1"/>
</dbReference>
<dbReference type="Gene3D" id="3.40.640.10">
    <property type="entry name" value="Type I PLP-dependent aspartate aminotransferase-like (Major domain)"/>
    <property type="match status" value="1"/>
</dbReference>
<dbReference type="Pfam" id="PF00392">
    <property type="entry name" value="GntR"/>
    <property type="match status" value="1"/>
</dbReference>
<evidence type="ECO:0000256" key="3">
    <source>
        <dbReference type="ARBA" id="ARBA00022576"/>
    </source>
</evidence>
<dbReference type="InterPro" id="IPR051446">
    <property type="entry name" value="HTH_trans_reg/aminotransferase"/>
</dbReference>
<dbReference type="PANTHER" id="PTHR46577:SF1">
    <property type="entry name" value="HTH-TYPE TRANSCRIPTIONAL REGULATORY PROTEIN GABR"/>
    <property type="match status" value="1"/>
</dbReference>
<gene>
    <name evidence="9" type="ORF">BleG1_1922</name>
</gene>
<dbReference type="Pfam" id="PF00155">
    <property type="entry name" value="Aminotran_1_2"/>
    <property type="match status" value="1"/>
</dbReference>
<comment type="similarity">
    <text evidence="2">In the C-terminal section; belongs to the class-I pyridoxal-phosphate-dependent aminotransferase family.</text>
</comment>
<dbReference type="OrthoDB" id="9808770at2"/>
<dbReference type="CDD" id="cd00609">
    <property type="entry name" value="AAT_like"/>
    <property type="match status" value="1"/>
</dbReference>
<evidence type="ECO:0000256" key="7">
    <source>
        <dbReference type="ARBA" id="ARBA00023163"/>
    </source>
</evidence>
<dbReference type="PRINTS" id="PR00035">
    <property type="entry name" value="HTHGNTR"/>
</dbReference>
<accession>A0A060LXK5</accession>
<dbReference type="InterPro" id="IPR004839">
    <property type="entry name" value="Aminotransferase_I/II_large"/>
</dbReference>
<dbReference type="InterPro" id="IPR036390">
    <property type="entry name" value="WH_DNA-bd_sf"/>
</dbReference>
<dbReference type="GO" id="GO:0003677">
    <property type="term" value="F:DNA binding"/>
    <property type="evidence" value="ECO:0007669"/>
    <property type="project" value="UniProtKB-KW"/>
</dbReference>
<dbReference type="SUPFAM" id="SSF46785">
    <property type="entry name" value="Winged helix' DNA-binding domain"/>
    <property type="match status" value="1"/>
</dbReference>
<dbReference type="CDD" id="cd07377">
    <property type="entry name" value="WHTH_GntR"/>
    <property type="match status" value="1"/>
</dbReference>
<evidence type="ECO:0000313" key="10">
    <source>
        <dbReference type="Proteomes" id="UP000027142"/>
    </source>
</evidence>
<evidence type="ECO:0000256" key="6">
    <source>
        <dbReference type="ARBA" id="ARBA00023125"/>
    </source>
</evidence>
<dbReference type="Gene3D" id="1.10.10.10">
    <property type="entry name" value="Winged helix-like DNA-binding domain superfamily/Winged helix DNA-binding domain"/>
    <property type="match status" value="1"/>
</dbReference>